<dbReference type="AlphaFoldDB" id="A0A1J4NZE1"/>
<organism evidence="1 2">
    <name type="scientific">Streptomyces mangrovisoli</name>
    <dbReference type="NCBI Taxonomy" id="1428628"/>
    <lineage>
        <taxon>Bacteria</taxon>
        <taxon>Bacillati</taxon>
        <taxon>Actinomycetota</taxon>
        <taxon>Actinomycetes</taxon>
        <taxon>Kitasatosporales</taxon>
        <taxon>Streptomycetaceae</taxon>
        <taxon>Streptomyces</taxon>
    </lineage>
</organism>
<proteinExistence type="predicted"/>
<dbReference type="Proteomes" id="UP000034196">
    <property type="component" value="Unassembled WGS sequence"/>
</dbReference>
<reference evidence="1" key="1">
    <citation type="submission" date="2016-10" db="EMBL/GenBank/DDBJ databases">
        <title>Genome sequence of Streptomyces mangrovisoli MUSC 149.</title>
        <authorList>
            <person name="Lee L.-H."/>
            <person name="Ser H.-L."/>
        </authorList>
    </citation>
    <scope>NUCLEOTIDE SEQUENCE [LARGE SCALE GENOMIC DNA]</scope>
    <source>
        <strain evidence="1">MUSC 149</strain>
    </source>
</reference>
<evidence type="ECO:0000313" key="1">
    <source>
        <dbReference type="EMBL" id="OIJ66844.1"/>
    </source>
</evidence>
<sequence>MAGILALVGSSVPPPFWWASLMSSCWTGFGAVDSGSRIMGRWGESLLLALRSARRSGGLPWEETLHREVVVKLAMNAVGIGSAEILDGADGAWRDFVRDLTGEGESLEALRSEVASVRATGVGSMAPVRVLRLMRIRFVLREFLRSREHLTSDAERDVRHWAEQLAVA</sequence>
<dbReference type="EMBL" id="LAVA02000034">
    <property type="protein sequence ID" value="OIJ66844.1"/>
    <property type="molecule type" value="Genomic_DNA"/>
</dbReference>
<accession>A0A1J4NZE1</accession>
<keyword evidence="2" id="KW-1185">Reference proteome</keyword>
<comment type="caution">
    <text evidence="1">The sequence shown here is derived from an EMBL/GenBank/DDBJ whole genome shotgun (WGS) entry which is preliminary data.</text>
</comment>
<evidence type="ECO:0000313" key="2">
    <source>
        <dbReference type="Proteomes" id="UP000034196"/>
    </source>
</evidence>
<gene>
    <name evidence="1" type="ORF">WN71_015530</name>
</gene>
<name>A0A1J4NZE1_9ACTN</name>
<protein>
    <submittedName>
        <fullName evidence="1">Uncharacterized protein</fullName>
    </submittedName>
</protein>